<dbReference type="GO" id="GO:0071277">
    <property type="term" value="P:cellular response to calcium ion"/>
    <property type="evidence" value="ECO:0007669"/>
    <property type="project" value="TreeGrafter"/>
</dbReference>
<dbReference type="InterPro" id="IPR000008">
    <property type="entry name" value="C2_dom"/>
</dbReference>
<dbReference type="InterPro" id="IPR035892">
    <property type="entry name" value="C2_domain_sf"/>
</dbReference>
<dbReference type="Pfam" id="PF00168">
    <property type="entry name" value="C2"/>
    <property type="match status" value="2"/>
</dbReference>
<dbReference type="SUPFAM" id="SSF49562">
    <property type="entry name" value="C2 domain (Calcium/lipid-binding domain, CaLB)"/>
    <property type="match status" value="2"/>
</dbReference>
<evidence type="ECO:0000256" key="2">
    <source>
        <dbReference type="ARBA" id="ARBA00022737"/>
    </source>
</evidence>
<dbReference type="PROSITE" id="PS50004">
    <property type="entry name" value="C2"/>
    <property type="match status" value="2"/>
</dbReference>
<keyword evidence="2" id="KW-0677">Repeat</keyword>
<keyword evidence="6" id="KW-1185">Reference proteome</keyword>
<dbReference type="Proteomes" id="UP000324585">
    <property type="component" value="Unassembled WGS sequence"/>
</dbReference>
<reference evidence="6" key="1">
    <citation type="journal article" date="2019" name="Nat. Commun.">
        <title>Expansion of phycobilisome linker gene families in mesophilic red algae.</title>
        <authorList>
            <person name="Lee J."/>
            <person name="Kim D."/>
            <person name="Bhattacharya D."/>
            <person name="Yoon H.S."/>
        </authorList>
    </citation>
    <scope>NUCLEOTIDE SEQUENCE [LARGE SCALE GENOMIC DNA]</scope>
    <source>
        <strain evidence="6">CCMP 1328</strain>
    </source>
</reference>
<feature type="compositionally biased region" description="Low complexity" evidence="3">
    <location>
        <begin position="77"/>
        <end position="94"/>
    </location>
</feature>
<dbReference type="EMBL" id="VRMN01000001">
    <property type="protein sequence ID" value="KAA8498216.1"/>
    <property type="molecule type" value="Genomic_DNA"/>
</dbReference>
<evidence type="ECO:0000259" key="4">
    <source>
        <dbReference type="PROSITE" id="PS50004"/>
    </source>
</evidence>
<feature type="compositionally biased region" description="Pro residues" evidence="3">
    <location>
        <begin position="33"/>
        <end position="45"/>
    </location>
</feature>
<dbReference type="InterPro" id="IPR002035">
    <property type="entry name" value="VWF_A"/>
</dbReference>
<dbReference type="InterPro" id="IPR037768">
    <property type="entry name" value="C2B_Copine"/>
</dbReference>
<feature type="region of interest" description="Disordered" evidence="3">
    <location>
        <begin position="1"/>
        <end position="94"/>
    </location>
</feature>
<dbReference type="InterPro" id="IPR010734">
    <property type="entry name" value="Copine_C"/>
</dbReference>
<accession>A0A5J4Z3L7</accession>
<feature type="compositionally biased region" description="Pro residues" evidence="3">
    <location>
        <begin position="62"/>
        <end position="76"/>
    </location>
</feature>
<dbReference type="SUPFAM" id="SSF53300">
    <property type="entry name" value="vWA-like"/>
    <property type="match status" value="1"/>
</dbReference>
<feature type="domain" description="C2" evidence="4">
    <location>
        <begin position="180"/>
        <end position="303"/>
    </location>
</feature>
<evidence type="ECO:0000313" key="5">
    <source>
        <dbReference type="EMBL" id="KAA8498216.1"/>
    </source>
</evidence>
<organism evidence="5 6">
    <name type="scientific">Porphyridium purpureum</name>
    <name type="common">Red alga</name>
    <name type="synonym">Porphyridium cruentum</name>
    <dbReference type="NCBI Taxonomy" id="35688"/>
    <lineage>
        <taxon>Eukaryota</taxon>
        <taxon>Rhodophyta</taxon>
        <taxon>Bangiophyceae</taxon>
        <taxon>Porphyridiales</taxon>
        <taxon>Porphyridiaceae</taxon>
        <taxon>Porphyridium</taxon>
    </lineage>
</organism>
<feature type="domain" description="C2" evidence="4">
    <location>
        <begin position="307"/>
        <end position="431"/>
    </location>
</feature>
<evidence type="ECO:0000256" key="1">
    <source>
        <dbReference type="ARBA" id="ARBA00009048"/>
    </source>
</evidence>
<dbReference type="GO" id="GO:0005544">
    <property type="term" value="F:calcium-dependent phospholipid binding"/>
    <property type="evidence" value="ECO:0007669"/>
    <property type="project" value="InterPro"/>
</dbReference>
<dbReference type="OrthoDB" id="5855668at2759"/>
<dbReference type="SMART" id="SM00239">
    <property type="entry name" value="C2"/>
    <property type="match status" value="2"/>
</dbReference>
<proteinExistence type="inferred from homology"/>
<dbReference type="InterPro" id="IPR045052">
    <property type="entry name" value="Copine"/>
</dbReference>
<dbReference type="AlphaFoldDB" id="A0A5J4Z3L7"/>
<comment type="similarity">
    <text evidence="1">Belongs to the copine family.</text>
</comment>
<dbReference type="Gene3D" id="2.60.40.150">
    <property type="entry name" value="C2 domain"/>
    <property type="match status" value="2"/>
</dbReference>
<dbReference type="InterPro" id="IPR036465">
    <property type="entry name" value="vWFA_dom_sf"/>
</dbReference>
<comment type="caution">
    <text evidence="5">The sequence shown here is derived from an EMBL/GenBank/DDBJ whole genome shotgun (WGS) entry which is preliminary data.</text>
</comment>
<dbReference type="Pfam" id="PF07002">
    <property type="entry name" value="Copine"/>
    <property type="match status" value="1"/>
</dbReference>
<feature type="compositionally biased region" description="Pro residues" evidence="3">
    <location>
        <begin position="1"/>
        <end position="14"/>
    </location>
</feature>
<dbReference type="PANTHER" id="PTHR10857">
    <property type="entry name" value="COPINE"/>
    <property type="match status" value="1"/>
</dbReference>
<dbReference type="GO" id="GO:0005886">
    <property type="term" value="C:plasma membrane"/>
    <property type="evidence" value="ECO:0007669"/>
    <property type="project" value="TreeGrafter"/>
</dbReference>
<feature type="compositionally biased region" description="Low complexity" evidence="3">
    <location>
        <begin position="46"/>
        <end position="61"/>
    </location>
</feature>
<name>A0A5J4Z3L7_PORPP</name>
<sequence>MSQPPGGPPPPQGLPPQGYGDPAQAPQYHGQPPQQPYGAAPPPPAGYYAPPAGAQQQQQQQQPPPPQGYYAPPPGMYQPQPGYGAPAPAPQYYAQPPAQYGAYSTQQPQAAEGQQVPAGYGYQATQGGGYYAPPLGASQPAYGTAAPASQHYGQAPAAYGAYNAMAPPPQAAAVQQATMQPPQSAVPSGGGPLNKNVRPSKVQLFVRCNDLKSKIGRGTPSPYVNVSIRFGHETAFHHTGQTESLKDNLNPEWSKRTELDFYFGELQYLVVDVCDSDAKGQKLGTFKTTLGDLMGAPNCSVTDFLSDGSGAKITLKVEPVAANDHFVFVSFAGSQIKSMDGPLSKSDPFLKIYAMDPQPRLVAKTEFVKNTKDPVWQPMQISLTQLCQGDVNRPIQISCYDYDEGSAEDLIGKFECSVAQLMRPTGFEMELDPPKRSRKSVGKVTTMGPAVIKLKESFEALLYRNLEISLITCVDWTASNLAPSNPQSLHFLSADPNHKNVYEQALETVGSILLAYDRDKYVPMYGFGGKLPGASGVSHCFPLNGNPQDPRVVGVPGMLQAYRAALQNVSLHGPTQFGEIISESIKQATSDSNAFRYTVLLILTDGAIHDMPAVKRLIASACKTTPLSIVIAGVGSADFSGMEELDGDHSRKTFPRDIVQFVPMRKHSGPHSIQQLASDVLAEIPAQCSDYFFLRQ</sequence>
<dbReference type="CDD" id="cd04047">
    <property type="entry name" value="C2B_Copine"/>
    <property type="match status" value="1"/>
</dbReference>
<evidence type="ECO:0000256" key="3">
    <source>
        <dbReference type="SAM" id="MobiDB-lite"/>
    </source>
</evidence>
<protein>
    <submittedName>
        <fullName evidence="5">Copine-8</fullName>
    </submittedName>
</protein>
<evidence type="ECO:0000313" key="6">
    <source>
        <dbReference type="Proteomes" id="UP000324585"/>
    </source>
</evidence>
<gene>
    <name evidence="5" type="ORF">FVE85_5801</name>
</gene>
<dbReference type="SMART" id="SM00327">
    <property type="entry name" value="VWA"/>
    <property type="match status" value="1"/>
</dbReference>
<dbReference type="PANTHER" id="PTHR10857:SF106">
    <property type="entry name" value="C2 DOMAIN-CONTAINING PROTEIN"/>
    <property type="match status" value="1"/>
</dbReference>
<feature type="compositionally biased region" description="Low complexity" evidence="3">
    <location>
        <begin position="15"/>
        <end position="32"/>
    </location>
</feature>